<evidence type="ECO:0000259" key="2">
    <source>
        <dbReference type="PROSITE" id="PS51806"/>
    </source>
</evidence>
<comment type="caution">
    <text evidence="3">The sequence shown here is derived from an EMBL/GenBank/DDBJ whole genome shotgun (WGS) entry which is preliminary data.</text>
</comment>
<dbReference type="EMBL" id="CACVBM020001151">
    <property type="protein sequence ID" value="CAA7035000.1"/>
    <property type="molecule type" value="Genomic_DNA"/>
</dbReference>
<dbReference type="GO" id="GO:0006351">
    <property type="term" value="P:DNA-templated transcription"/>
    <property type="evidence" value="ECO:0007669"/>
    <property type="project" value="InterPro"/>
</dbReference>
<accession>A0A6D2J604</accession>
<dbReference type="PROSITE" id="PS51806">
    <property type="entry name" value="DOG1"/>
    <property type="match status" value="1"/>
</dbReference>
<keyword evidence="1" id="KW-1133">Transmembrane helix</keyword>
<feature type="transmembrane region" description="Helical" evidence="1">
    <location>
        <begin position="311"/>
        <end position="331"/>
    </location>
</feature>
<evidence type="ECO:0000256" key="1">
    <source>
        <dbReference type="SAM" id="Phobius"/>
    </source>
</evidence>
<evidence type="ECO:0000313" key="4">
    <source>
        <dbReference type="Proteomes" id="UP000467841"/>
    </source>
</evidence>
<protein>
    <recommendedName>
        <fullName evidence="2">DOG1 domain-containing protein</fullName>
    </recommendedName>
</protein>
<organism evidence="3 4">
    <name type="scientific">Microthlaspi erraticum</name>
    <dbReference type="NCBI Taxonomy" id="1685480"/>
    <lineage>
        <taxon>Eukaryota</taxon>
        <taxon>Viridiplantae</taxon>
        <taxon>Streptophyta</taxon>
        <taxon>Embryophyta</taxon>
        <taxon>Tracheophyta</taxon>
        <taxon>Spermatophyta</taxon>
        <taxon>Magnoliopsida</taxon>
        <taxon>eudicotyledons</taxon>
        <taxon>Gunneridae</taxon>
        <taxon>Pentapetalae</taxon>
        <taxon>rosids</taxon>
        <taxon>malvids</taxon>
        <taxon>Brassicales</taxon>
        <taxon>Brassicaceae</taxon>
        <taxon>Coluteocarpeae</taxon>
        <taxon>Microthlaspi</taxon>
    </lineage>
</organism>
<keyword evidence="1" id="KW-0472">Membrane</keyword>
<dbReference type="PANTHER" id="PTHR46354:SF9">
    <property type="entry name" value="PROTEIN INAPERTURATE POLLEN1"/>
    <property type="match status" value="1"/>
</dbReference>
<name>A0A6D2J604_9BRAS</name>
<feature type="transmembrane region" description="Helical" evidence="1">
    <location>
        <begin position="367"/>
        <end position="388"/>
    </location>
</feature>
<keyword evidence="1" id="KW-0812">Transmembrane</keyword>
<dbReference type="PANTHER" id="PTHR46354">
    <property type="entry name" value="DOG1 DOMAIN-CONTAINING PROTEIN"/>
    <property type="match status" value="1"/>
</dbReference>
<dbReference type="OrthoDB" id="683795at2759"/>
<feature type="transmembrane region" description="Helical" evidence="1">
    <location>
        <begin position="279"/>
        <end position="299"/>
    </location>
</feature>
<proteinExistence type="predicted"/>
<dbReference type="Proteomes" id="UP000467841">
    <property type="component" value="Unassembled WGS sequence"/>
</dbReference>
<sequence>MNDFKKLQAVLSNKLTDEYIPLLRRSLSSGVLKTDVDTVLDGLVAHYESVDHAVNGNTIGDIYPCLFTNLETPFLLFGDIHPYLFTNLLRSFIERDNEDSHQVSMGLHLNEAEEWKVVSPWKDSSARLMERLDILECRTRMMVPAFLEQMRAAQREYVVARVSEIFSNQGNKKVALNESFTPEQLDDFVQIFLAANRLRKRVLLSLVDSLTLDESARFLEAVCHILVGFKDQVYGLTYTEEGKRDNTILVCNFIYGVIVVPPLINLIGRMNKREMETTAFTFAGAVYGALVATFVASMVQRRGLRRALKDALWGALTFAVGGAVPLVSGMLIPSRSLKTVVTVVLTGVLVSLVLSRDYKSRPDPKQITNTVVLLLFTLVAIGISVAFADTISRL</sequence>
<gene>
    <name evidence="3" type="ORF">MERR_LOCUS22235</name>
</gene>
<keyword evidence="4" id="KW-1185">Reference proteome</keyword>
<dbReference type="InterPro" id="IPR025422">
    <property type="entry name" value="TGA_domain"/>
</dbReference>
<feature type="transmembrane region" description="Helical" evidence="1">
    <location>
        <begin position="248"/>
        <end position="267"/>
    </location>
</feature>
<feature type="transmembrane region" description="Helical" evidence="1">
    <location>
        <begin position="337"/>
        <end position="355"/>
    </location>
</feature>
<reference evidence="3" key="1">
    <citation type="submission" date="2020-01" db="EMBL/GenBank/DDBJ databases">
        <authorList>
            <person name="Mishra B."/>
        </authorList>
    </citation>
    <scope>NUCLEOTIDE SEQUENCE [LARGE SCALE GENOMIC DNA]</scope>
</reference>
<dbReference type="InterPro" id="IPR051886">
    <property type="entry name" value="Seed_Dev/Stress_Resp_Reg"/>
</dbReference>
<dbReference type="AlphaFoldDB" id="A0A6D2J604"/>
<feature type="domain" description="DOG1" evidence="2">
    <location>
        <begin position="1"/>
        <end position="239"/>
    </location>
</feature>
<evidence type="ECO:0000313" key="3">
    <source>
        <dbReference type="EMBL" id="CAA7035000.1"/>
    </source>
</evidence>
<dbReference type="GO" id="GO:0043565">
    <property type="term" value="F:sequence-specific DNA binding"/>
    <property type="evidence" value="ECO:0007669"/>
    <property type="project" value="InterPro"/>
</dbReference>